<dbReference type="InterPro" id="IPR036097">
    <property type="entry name" value="HisK_dim/P_sf"/>
</dbReference>
<dbReference type="Gene3D" id="3.40.50.2300">
    <property type="match status" value="1"/>
</dbReference>
<feature type="domain" description="Response regulatory" evidence="6">
    <location>
        <begin position="6"/>
        <end position="123"/>
    </location>
</feature>
<dbReference type="SUPFAM" id="SSF55874">
    <property type="entry name" value="ATPase domain of HSP90 chaperone/DNA topoisomerase II/histidine kinase"/>
    <property type="match status" value="1"/>
</dbReference>
<dbReference type="InterPro" id="IPR004358">
    <property type="entry name" value="Sig_transdc_His_kin-like_C"/>
</dbReference>
<sequence length="424" mass="47401">MQSHYHVLLVEDSPSDAFLVEETLSQVGMVRFELERVARFSEVEKILSRQRFDVILLDLNLPDTEGVDTLVKVRDLAGPIPIVVFTGLDNEAVGFRLIQEGAQDYVIKGQFQGNLLIRSIRYAIERKRIEEALKEADRRKDEFIAMLSHELRNPLAPIRNAVEVLKQPNITPFHVDWARGIIDRQLSQLTRLVDDLLDITRLTCGKVTLKRQCLDLTTPVLQAIEASRPVIEASQHELCVQLPSKPLLVEADFARLTQVFSNLLDNAAKYTSAGGVIRLRVEEEGERGVVRVQDNGMGISPSSLPHIFDLFTQEPRSLDRAQGGLGIGLSLVKRLVEMHGGEVEAYSAGTGAGSEFVVRLPLMDLDSSEHVPQLRICEEPEAVQAVRQAKSEHPFCGLDHKALKAFFHRSERSCLQDILSLGHS</sequence>
<feature type="domain" description="Histidine kinase" evidence="5">
    <location>
        <begin position="146"/>
        <end position="364"/>
    </location>
</feature>
<evidence type="ECO:0000256" key="1">
    <source>
        <dbReference type="ARBA" id="ARBA00000085"/>
    </source>
</evidence>
<reference evidence="7 8" key="1">
    <citation type="submission" date="2023-03" db="EMBL/GenBank/DDBJ databases">
        <authorList>
            <person name="Pearce D."/>
        </authorList>
    </citation>
    <scope>NUCLEOTIDE SEQUENCE [LARGE SCALE GENOMIC DNA]</scope>
    <source>
        <strain evidence="7">Msz</strain>
    </source>
</reference>
<evidence type="ECO:0000256" key="2">
    <source>
        <dbReference type="ARBA" id="ARBA00012438"/>
    </source>
</evidence>
<dbReference type="Pfam" id="PF00512">
    <property type="entry name" value="HisKA"/>
    <property type="match status" value="1"/>
</dbReference>
<dbReference type="Gene3D" id="3.30.565.10">
    <property type="entry name" value="Histidine kinase-like ATPase, C-terminal domain"/>
    <property type="match status" value="1"/>
</dbReference>
<evidence type="ECO:0000259" key="5">
    <source>
        <dbReference type="PROSITE" id="PS50109"/>
    </source>
</evidence>
<evidence type="ECO:0000313" key="7">
    <source>
        <dbReference type="EMBL" id="CAI8973048.1"/>
    </source>
</evidence>
<dbReference type="SMART" id="SM00387">
    <property type="entry name" value="HATPase_c"/>
    <property type="match status" value="1"/>
</dbReference>
<evidence type="ECO:0000259" key="6">
    <source>
        <dbReference type="PROSITE" id="PS50110"/>
    </source>
</evidence>
<dbReference type="Pfam" id="PF02518">
    <property type="entry name" value="HATPase_c"/>
    <property type="match status" value="1"/>
</dbReference>
<dbReference type="PANTHER" id="PTHR43547:SF2">
    <property type="entry name" value="HYBRID SIGNAL TRANSDUCTION HISTIDINE KINASE C"/>
    <property type="match status" value="1"/>
</dbReference>
<dbReference type="SUPFAM" id="SSF47384">
    <property type="entry name" value="Homodimeric domain of signal transducing histidine kinase"/>
    <property type="match status" value="1"/>
</dbReference>
<dbReference type="SUPFAM" id="SSF52172">
    <property type="entry name" value="CheY-like"/>
    <property type="match status" value="1"/>
</dbReference>
<dbReference type="Proteomes" id="UP001162030">
    <property type="component" value="Chromosome"/>
</dbReference>
<dbReference type="InterPro" id="IPR003661">
    <property type="entry name" value="HisK_dim/P_dom"/>
</dbReference>
<keyword evidence="8" id="KW-1185">Reference proteome</keyword>
<gene>
    <name evidence="7" type="ORF">MSZNOR_4932</name>
</gene>
<feature type="modified residue" description="4-aspartylphosphate" evidence="4">
    <location>
        <position position="58"/>
    </location>
</feature>
<dbReference type="Gene3D" id="1.10.287.130">
    <property type="match status" value="1"/>
</dbReference>
<evidence type="ECO:0000256" key="4">
    <source>
        <dbReference type="PROSITE-ProRule" id="PRU00169"/>
    </source>
</evidence>
<dbReference type="GO" id="GO:0004673">
    <property type="term" value="F:protein histidine kinase activity"/>
    <property type="evidence" value="ECO:0007669"/>
    <property type="project" value="UniProtKB-EC"/>
</dbReference>
<protein>
    <recommendedName>
        <fullName evidence="2">histidine kinase</fullName>
        <ecNumber evidence="2">2.7.13.3</ecNumber>
    </recommendedName>
</protein>
<comment type="catalytic activity">
    <reaction evidence="1">
        <text>ATP + protein L-histidine = ADP + protein N-phospho-L-histidine.</text>
        <dbReference type="EC" id="2.7.13.3"/>
    </reaction>
</comment>
<dbReference type="EMBL" id="OX458333">
    <property type="protein sequence ID" value="CAI8973048.1"/>
    <property type="molecule type" value="Genomic_DNA"/>
</dbReference>
<accession>A0ABN8XAL1</accession>
<dbReference type="SMART" id="SM00448">
    <property type="entry name" value="REC"/>
    <property type="match status" value="1"/>
</dbReference>
<dbReference type="CDD" id="cd00082">
    <property type="entry name" value="HisKA"/>
    <property type="match status" value="1"/>
</dbReference>
<dbReference type="InterPro" id="IPR036890">
    <property type="entry name" value="HATPase_C_sf"/>
</dbReference>
<keyword evidence="7" id="KW-0418">Kinase</keyword>
<dbReference type="PROSITE" id="PS50110">
    <property type="entry name" value="RESPONSE_REGULATORY"/>
    <property type="match status" value="1"/>
</dbReference>
<name>A0ABN8XAL1_9GAMM</name>
<organism evidence="7 8">
    <name type="scientific">Methylocaldum szegediense</name>
    <dbReference type="NCBI Taxonomy" id="73780"/>
    <lineage>
        <taxon>Bacteria</taxon>
        <taxon>Pseudomonadati</taxon>
        <taxon>Pseudomonadota</taxon>
        <taxon>Gammaproteobacteria</taxon>
        <taxon>Methylococcales</taxon>
        <taxon>Methylococcaceae</taxon>
        <taxon>Methylocaldum</taxon>
    </lineage>
</organism>
<keyword evidence="3 4" id="KW-0597">Phosphoprotein</keyword>
<dbReference type="InterPro" id="IPR003594">
    <property type="entry name" value="HATPase_dom"/>
</dbReference>
<proteinExistence type="predicted"/>
<evidence type="ECO:0000313" key="8">
    <source>
        <dbReference type="Proteomes" id="UP001162030"/>
    </source>
</evidence>
<dbReference type="PANTHER" id="PTHR43547">
    <property type="entry name" value="TWO-COMPONENT HISTIDINE KINASE"/>
    <property type="match status" value="1"/>
</dbReference>
<dbReference type="PROSITE" id="PS50109">
    <property type="entry name" value="HIS_KIN"/>
    <property type="match status" value="1"/>
</dbReference>
<dbReference type="RefSeq" id="WP_051331363.1">
    <property type="nucleotide sequence ID" value="NZ_OX458333.1"/>
</dbReference>
<dbReference type="Pfam" id="PF00072">
    <property type="entry name" value="Response_reg"/>
    <property type="match status" value="1"/>
</dbReference>
<evidence type="ECO:0000256" key="3">
    <source>
        <dbReference type="ARBA" id="ARBA00022553"/>
    </source>
</evidence>
<dbReference type="CDD" id="cd00075">
    <property type="entry name" value="HATPase"/>
    <property type="match status" value="1"/>
</dbReference>
<keyword evidence="7" id="KW-0808">Transferase</keyword>
<dbReference type="SMART" id="SM00388">
    <property type="entry name" value="HisKA"/>
    <property type="match status" value="1"/>
</dbReference>
<dbReference type="PRINTS" id="PR00344">
    <property type="entry name" value="BCTRLSENSOR"/>
</dbReference>
<dbReference type="EC" id="2.7.13.3" evidence="2"/>
<dbReference type="InterPro" id="IPR001789">
    <property type="entry name" value="Sig_transdc_resp-reg_receiver"/>
</dbReference>
<dbReference type="InterPro" id="IPR005467">
    <property type="entry name" value="His_kinase_dom"/>
</dbReference>
<dbReference type="InterPro" id="IPR011006">
    <property type="entry name" value="CheY-like_superfamily"/>
</dbReference>